<proteinExistence type="predicted"/>
<sequence length="154" mass="17371">SLGQHSLLWSAESVAEFVKLLHATKPNIVTFGIALLLQVSQLYGDSWSVELCELYISLSERLRSSLPRWFLSPSEYRNLLTVNTEAVESGSTGKLLPLEVLCLQCPPSLVALTRFHLVYVELRLEQLECVFSPSWLPIQLDHPPKFVLVSLCVY</sequence>
<name>A0A8E0RZT0_9TREM</name>
<evidence type="ECO:0000313" key="1">
    <source>
        <dbReference type="EMBL" id="KAA0197899.1"/>
    </source>
</evidence>
<gene>
    <name evidence="1" type="ORF">FBUS_08192</name>
</gene>
<evidence type="ECO:0000313" key="2">
    <source>
        <dbReference type="Proteomes" id="UP000728185"/>
    </source>
</evidence>
<dbReference type="EMBL" id="LUCM01002090">
    <property type="protein sequence ID" value="KAA0197899.1"/>
    <property type="molecule type" value="Genomic_DNA"/>
</dbReference>
<organism evidence="1 2">
    <name type="scientific">Fasciolopsis buskii</name>
    <dbReference type="NCBI Taxonomy" id="27845"/>
    <lineage>
        <taxon>Eukaryota</taxon>
        <taxon>Metazoa</taxon>
        <taxon>Spiralia</taxon>
        <taxon>Lophotrochozoa</taxon>
        <taxon>Platyhelminthes</taxon>
        <taxon>Trematoda</taxon>
        <taxon>Digenea</taxon>
        <taxon>Plagiorchiida</taxon>
        <taxon>Echinostomata</taxon>
        <taxon>Echinostomatoidea</taxon>
        <taxon>Fasciolidae</taxon>
        <taxon>Fasciolopsis</taxon>
    </lineage>
</organism>
<feature type="non-terminal residue" evidence="1">
    <location>
        <position position="1"/>
    </location>
</feature>
<comment type="caution">
    <text evidence="1">The sequence shown here is derived from an EMBL/GenBank/DDBJ whole genome shotgun (WGS) entry which is preliminary data.</text>
</comment>
<dbReference type="AlphaFoldDB" id="A0A8E0RZT0"/>
<dbReference type="OrthoDB" id="10595290at2759"/>
<keyword evidence="2" id="KW-1185">Reference proteome</keyword>
<protein>
    <submittedName>
        <fullName evidence="1">Calcineurin-binding protein cabin-1</fullName>
    </submittedName>
</protein>
<dbReference type="Proteomes" id="UP000728185">
    <property type="component" value="Unassembled WGS sequence"/>
</dbReference>
<accession>A0A8E0RZT0</accession>
<reference evidence="1" key="1">
    <citation type="submission" date="2019-05" db="EMBL/GenBank/DDBJ databases">
        <title>Annotation for the trematode Fasciolopsis buski.</title>
        <authorList>
            <person name="Choi Y.-J."/>
        </authorList>
    </citation>
    <scope>NUCLEOTIDE SEQUENCE</scope>
    <source>
        <strain evidence="1">HT</strain>
        <tissue evidence="1">Whole worm</tissue>
    </source>
</reference>